<evidence type="ECO:0000259" key="2">
    <source>
        <dbReference type="Pfam" id="PF00582"/>
    </source>
</evidence>
<feature type="compositionally biased region" description="Basic and acidic residues" evidence="1">
    <location>
        <begin position="164"/>
        <end position="187"/>
    </location>
</feature>
<dbReference type="Pfam" id="PF00582">
    <property type="entry name" value="Usp"/>
    <property type="match status" value="1"/>
</dbReference>
<gene>
    <name evidence="3" type="ORF">KFL_001700230</name>
</gene>
<organism evidence="3 4">
    <name type="scientific">Klebsormidium nitens</name>
    <name type="common">Green alga</name>
    <name type="synonym">Ulothrix nitens</name>
    <dbReference type="NCBI Taxonomy" id="105231"/>
    <lineage>
        <taxon>Eukaryota</taxon>
        <taxon>Viridiplantae</taxon>
        <taxon>Streptophyta</taxon>
        <taxon>Klebsormidiophyceae</taxon>
        <taxon>Klebsormidiales</taxon>
        <taxon>Klebsormidiaceae</taxon>
        <taxon>Klebsormidium</taxon>
    </lineage>
</organism>
<dbReference type="Gene3D" id="3.40.50.620">
    <property type="entry name" value="HUPs"/>
    <property type="match status" value="1"/>
</dbReference>
<proteinExistence type="predicted"/>
<feature type="region of interest" description="Disordered" evidence="1">
    <location>
        <begin position="164"/>
        <end position="200"/>
    </location>
</feature>
<dbReference type="InterPro" id="IPR014729">
    <property type="entry name" value="Rossmann-like_a/b/a_fold"/>
</dbReference>
<accession>A0A1Y1I788</accession>
<dbReference type="OMA" id="VIFHAQP"/>
<dbReference type="STRING" id="105231.A0A1Y1I788"/>
<dbReference type="PANTHER" id="PTHR31964:SF144">
    <property type="entry name" value="USPA DOMAIN-CONTAINING PROTEIN"/>
    <property type="match status" value="1"/>
</dbReference>
<dbReference type="EMBL" id="DF237119">
    <property type="protein sequence ID" value="GAQ83968.1"/>
    <property type="molecule type" value="Genomic_DNA"/>
</dbReference>
<protein>
    <submittedName>
        <fullName evidence="3">Universal stress protein family protein</fullName>
    </submittedName>
</protein>
<name>A0A1Y1I788_KLENI</name>
<evidence type="ECO:0000256" key="1">
    <source>
        <dbReference type="SAM" id="MobiDB-lite"/>
    </source>
</evidence>
<dbReference type="AlphaFoldDB" id="A0A1Y1I788"/>
<dbReference type="SUPFAM" id="SSF52402">
    <property type="entry name" value="Adenine nucleotide alpha hydrolases-like"/>
    <property type="match status" value="1"/>
</dbReference>
<keyword evidence="4" id="KW-1185">Reference proteome</keyword>
<reference evidence="3 4" key="1">
    <citation type="journal article" date="2014" name="Nat. Commun.">
        <title>Klebsormidium flaccidum genome reveals primary factors for plant terrestrial adaptation.</title>
        <authorList>
            <person name="Hori K."/>
            <person name="Maruyama F."/>
            <person name="Fujisawa T."/>
            <person name="Togashi T."/>
            <person name="Yamamoto N."/>
            <person name="Seo M."/>
            <person name="Sato S."/>
            <person name="Yamada T."/>
            <person name="Mori H."/>
            <person name="Tajima N."/>
            <person name="Moriyama T."/>
            <person name="Ikeuchi M."/>
            <person name="Watanabe M."/>
            <person name="Wada H."/>
            <person name="Kobayashi K."/>
            <person name="Saito M."/>
            <person name="Masuda T."/>
            <person name="Sasaki-Sekimoto Y."/>
            <person name="Mashiguchi K."/>
            <person name="Awai K."/>
            <person name="Shimojima M."/>
            <person name="Masuda S."/>
            <person name="Iwai M."/>
            <person name="Nobusawa T."/>
            <person name="Narise T."/>
            <person name="Kondo S."/>
            <person name="Saito H."/>
            <person name="Sato R."/>
            <person name="Murakawa M."/>
            <person name="Ihara Y."/>
            <person name="Oshima-Yamada Y."/>
            <person name="Ohtaka K."/>
            <person name="Satoh M."/>
            <person name="Sonobe K."/>
            <person name="Ishii M."/>
            <person name="Ohtani R."/>
            <person name="Kanamori-Sato M."/>
            <person name="Honoki R."/>
            <person name="Miyazaki D."/>
            <person name="Mochizuki H."/>
            <person name="Umetsu J."/>
            <person name="Higashi K."/>
            <person name="Shibata D."/>
            <person name="Kamiya Y."/>
            <person name="Sato N."/>
            <person name="Nakamura Y."/>
            <person name="Tabata S."/>
            <person name="Ida S."/>
            <person name="Kurokawa K."/>
            <person name="Ohta H."/>
        </authorList>
    </citation>
    <scope>NUCLEOTIDE SEQUENCE [LARGE SCALE GENOMIC DNA]</scope>
    <source>
        <strain evidence="3 4">NIES-2285</strain>
    </source>
</reference>
<sequence length="200" mass="21641">MASKDKSCNEAGARRAGSTDGKRVLCAFDNSDAAARALQFAVDKLVDPEKGDRIVLFQAIQDTRDFAGLDEDGMTVVKDLLKQECLSNVENLKCKLPVETEAVVLVGDPRVLIPDYVEKHPVDLVVVGRRGRGMFKSMVLGSVSNYLVSHSPVPVVVVGGTCPKERKEKASDRGEARDESSHDRMRGDPPSGPLVGSVFM</sequence>
<dbReference type="PRINTS" id="PR01438">
    <property type="entry name" value="UNVRSLSTRESS"/>
</dbReference>
<dbReference type="CDD" id="cd23659">
    <property type="entry name" value="USP_At3g01520-like"/>
    <property type="match status" value="1"/>
</dbReference>
<dbReference type="Proteomes" id="UP000054558">
    <property type="component" value="Unassembled WGS sequence"/>
</dbReference>
<dbReference type="OrthoDB" id="843225at2759"/>
<evidence type="ECO:0000313" key="3">
    <source>
        <dbReference type="EMBL" id="GAQ83968.1"/>
    </source>
</evidence>
<dbReference type="InterPro" id="IPR006015">
    <property type="entry name" value="Universal_stress_UspA"/>
</dbReference>
<dbReference type="PANTHER" id="PTHR31964">
    <property type="entry name" value="ADENINE NUCLEOTIDE ALPHA HYDROLASES-LIKE SUPERFAMILY PROTEIN"/>
    <property type="match status" value="1"/>
</dbReference>
<evidence type="ECO:0000313" key="4">
    <source>
        <dbReference type="Proteomes" id="UP000054558"/>
    </source>
</evidence>
<feature type="domain" description="UspA" evidence="2">
    <location>
        <begin position="22"/>
        <end position="158"/>
    </location>
</feature>
<dbReference type="InterPro" id="IPR006016">
    <property type="entry name" value="UspA"/>
</dbReference>